<dbReference type="SMART" id="SM00534">
    <property type="entry name" value="MUTSac"/>
    <property type="match status" value="1"/>
</dbReference>
<dbReference type="InterPro" id="IPR007860">
    <property type="entry name" value="DNA_mmatch_repair_MutS_con_dom"/>
</dbReference>
<evidence type="ECO:0000256" key="1">
    <source>
        <dbReference type="ARBA" id="ARBA00006271"/>
    </source>
</evidence>
<dbReference type="InterPro" id="IPR027417">
    <property type="entry name" value="P-loop_NTPase"/>
</dbReference>
<dbReference type="GeneID" id="34590531"/>
<evidence type="ECO:0000256" key="4">
    <source>
        <dbReference type="ARBA" id="ARBA00023125"/>
    </source>
</evidence>
<evidence type="ECO:0000259" key="7">
    <source>
        <dbReference type="PROSITE" id="PS00486"/>
    </source>
</evidence>
<dbReference type="InterPro" id="IPR007861">
    <property type="entry name" value="DNA_mismatch_repair_MutS_clamp"/>
</dbReference>
<dbReference type="GO" id="GO:0005524">
    <property type="term" value="F:ATP binding"/>
    <property type="evidence" value="ECO:0007669"/>
    <property type="project" value="UniProtKB-KW"/>
</dbReference>
<dbReference type="GO" id="GO:0030983">
    <property type="term" value="F:mismatched DNA binding"/>
    <property type="evidence" value="ECO:0007669"/>
    <property type="project" value="InterPro"/>
</dbReference>
<dbReference type="Proteomes" id="UP000185904">
    <property type="component" value="Unassembled WGS sequence"/>
</dbReference>
<dbReference type="Gene3D" id="1.10.1420.10">
    <property type="match status" value="2"/>
</dbReference>
<dbReference type="SUPFAM" id="SSF52540">
    <property type="entry name" value="P-loop containing nucleoside triphosphate hydrolases"/>
    <property type="match status" value="1"/>
</dbReference>
<evidence type="ECO:0000256" key="5">
    <source>
        <dbReference type="ARBA" id="ARBA00023254"/>
    </source>
</evidence>
<keyword evidence="5" id="KW-0469">Meiosis</keyword>
<dbReference type="PROSITE" id="PS00486">
    <property type="entry name" value="DNA_MISMATCH_REPAIR_2"/>
    <property type="match status" value="1"/>
</dbReference>
<dbReference type="GO" id="GO:0005634">
    <property type="term" value="C:nucleus"/>
    <property type="evidence" value="ECO:0007669"/>
    <property type="project" value="TreeGrafter"/>
</dbReference>
<dbReference type="Pfam" id="PF05192">
    <property type="entry name" value="MutS_III"/>
    <property type="match status" value="1"/>
</dbReference>
<feature type="compositionally biased region" description="Low complexity" evidence="6">
    <location>
        <begin position="13"/>
        <end position="32"/>
    </location>
</feature>
<feature type="compositionally biased region" description="Low complexity" evidence="6">
    <location>
        <begin position="832"/>
        <end position="857"/>
    </location>
</feature>
<dbReference type="PANTHER" id="PTHR11361:SF21">
    <property type="entry name" value="MUTS PROTEIN HOMOLOG 4"/>
    <property type="match status" value="1"/>
</dbReference>
<feature type="region of interest" description="Disordered" evidence="6">
    <location>
        <begin position="829"/>
        <end position="892"/>
    </location>
</feature>
<proteinExistence type="inferred from homology"/>
<evidence type="ECO:0000256" key="2">
    <source>
        <dbReference type="ARBA" id="ARBA00022741"/>
    </source>
</evidence>
<dbReference type="RefSeq" id="XP_022498623.1">
    <property type="nucleotide sequence ID" value="XM_022645405.1"/>
</dbReference>
<evidence type="ECO:0000256" key="6">
    <source>
        <dbReference type="SAM" id="MobiDB-lite"/>
    </source>
</evidence>
<keyword evidence="3" id="KW-0067">ATP-binding</keyword>
<dbReference type="InterPro" id="IPR011184">
    <property type="entry name" value="DNA_mismatch_repair_Msh2"/>
</dbReference>
<reference evidence="8 9" key="1">
    <citation type="submission" date="2016-03" db="EMBL/GenBank/DDBJ databases">
        <title>The draft genome sequence of Fonsecaea nubica causative agent of cutaneous subcutaneous infection in human host.</title>
        <authorList>
            <person name="Costa F."/>
            <person name="Sybren D.H."/>
            <person name="Raittz R.T."/>
            <person name="Weiss V.A."/>
            <person name="Leao A.C."/>
            <person name="Gomes R."/>
            <person name="De Souza E.M."/>
            <person name="Pedrosa F.O."/>
            <person name="Steffens M.B."/>
            <person name="Bombassaro A."/>
            <person name="Tadra-Sfeir M.Z."/>
            <person name="Moreno L.F."/>
            <person name="Najafzadeh M.J."/>
            <person name="Felipe M.S."/>
            <person name="Teixeira M."/>
            <person name="Sun J."/>
            <person name="Xi L."/>
            <person name="Castro M.A."/>
            <person name="Vicente V.A."/>
        </authorList>
    </citation>
    <scope>NUCLEOTIDE SEQUENCE [LARGE SCALE GENOMIC DNA]</scope>
    <source>
        <strain evidence="8 9">CBS 269.64</strain>
    </source>
</reference>
<dbReference type="GO" id="GO:0007131">
    <property type="term" value="P:reciprocal meiotic recombination"/>
    <property type="evidence" value="ECO:0007669"/>
    <property type="project" value="TreeGrafter"/>
</dbReference>
<dbReference type="Gene3D" id="3.40.50.300">
    <property type="entry name" value="P-loop containing nucleotide triphosphate hydrolases"/>
    <property type="match status" value="1"/>
</dbReference>
<dbReference type="InterPro" id="IPR036678">
    <property type="entry name" value="MutS_con_dom_sf"/>
</dbReference>
<evidence type="ECO:0000256" key="3">
    <source>
        <dbReference type="ARBA" id="ARBA00022840"/>
    </source>
</evidence>
<evidence type="ECO:0000313" key="9">
    <source>
        <dbReference type="Proteomes" id="UP000185904"/>
    </source>
</evidence>
<dbReference type="InterPro" id="IPR007696">
    <property type="entry name" value="DNA_mismatch_repair_MutS_core"/>
</dbReference>
<dbReference type="SUPFAM" id="SSF48334">
    <property type="entry name" value="DNA repair protein MutS, domain III"/>
    <property type="match status" value="1"/>
</dbReference>
<dbReference type="InterPro" id="IPR000432">
    <property type="entry name" value="DNA_mismatch_repair_MutS_C"/>
</dbReference>
<gene>
    <name evidence="8" type="ORF">AYO20_07118</name>
</gene>
<feature type="compositionally biased region" description="Acidic residues" evidence="6">
    <location>
        <begin position="858"/>
        <end position="867"/>
    </location>
</feature>
<keyword evidence="4" id="KW-0238">DNA-binding</keyword>
<dbReference type="Pfam" id="PF05190">
    <property type="entry name" value="MutS_IV"/>
    <property type="match status" value="1"/>
</dbReference>
<organism evidence="8 9">
    <name type="scientific">Fonsecaea nubica</name>
    <dbReference type="NCBI Taxonomy" id="856822"/>
    <lineage>
        <taxon>Eukaryota</taxon>
        <taxon>Fungi</taxon>
        <taxon>Dikarya</taxon>
        <taxon>Ascomycota</taxon>
        <taxon>Pezizomycotina</taxon>
        <taxon>Eurotiomycetes</taxon>
        <taxon>Chaetothyriomycetidae</taxon>
        <taxon>Chaetothyriales</taxon>
        <taxon>Herpotrichiellaceae</taxon>
        <taxon>Fonsecaea</taxon>
    </lineage>
</organism>
<feature type="domain" description="DNA mismatch repair proteins mutS family" evidence="7">
    <location>
        <begin position="650"/>
        <end position="666"/>
    </location>
</feature>
<dbReference type="GO" id="GO:0140664">
    <property type="term" value="F:ATP-dependent DNA damage sensor activity"/>
    <property type="evidence" value="ECO:0007669"/>
    <property type="project" value="InterPro"/>
</dbReference>
<evidence type="ECO:0000313" key="8">
    <source>
        <dbReference type="EMBL" id="OAL33611.1"/>
    </source>
</evidence>
<dbReference type="AlphaFoldDB" id="A0A178CXE9"/>
<protein>
    <recommendedName>
        <fullName evidence="7">DNA mismatch repair proteins mutS family domain-containing protein</fullName>
    </recommendedName>
</protein>
<dbReference type="OrthoDB" id="276261at2759"/>
<dbReference type="Gene3D" id="3.30.420.110">
    <property type="entry name" value="MutS, connector domain"/>
    <property type="match status" value="1"/>
</dbReference>
<dbReference type="Pfam" id="PF05188">
    <property type="entry name" value="MutS_II"/>
    <property type="match status" value="1"/>
</dbReference>
<feature type="region of interest" description="Disordered" evidence="6">
    <location>
        <begin position="1"/>
        <end position="41"/>
    </location>
</feature>
<dbReference type="SMART" id="SM00533">
    <property type="entry name" value="MUTSd"/>
    <property type="match status" value="1"/>
</dbReference>
<comment type="similarity">
    <text evidence="1">Belongs to the DNA mismatch repair MutS family.</text>
</comment>
<dbReference type="SUPFAM" id="SSF53150">
    <property type="entry name" value="DNA repair protein MutS, domain II"/>
    <property type="match status" value="1"/>
</dbReference>
<keyword evidence="9" id="KW-1185">Reference proteome</keyword>
<feature type="compositionally biased region" description="Basic and acidic residues" evidence="6">
    <location>
        <begin position="868"/>
        <end position="886"/>
    </location>
</feature>
<dbReference type="EMBL" id="LVCJ01000048">
    <property type="protein sequence ID" value="OAL33611.1"/>
    <property type="molecule type" value="Genomic_DNA"/>
</dbReference>
<name>A0A178CXE9_9EURO</name>
<dbReference type="PANTHER" id="PTHR11361">
    <property type="entry name" value="DNA MISMATCH REPAIR PROTEIN MUTS FAMILY MEMBER"/>
    <property type="match status" value="1"/>
</dbReference>
<dbReference type="Pfam" id="PF00488">
    <property type="entry name" value="MutS_V"/>
    <property type="match status" value="1"/>
</dbReference>
<sequence length="892" mass="100038">MASMPRAPSPGGRNTLTARLTNTTSRPQSGSRSRPRTVATSTSYSDNEIICAICESRGVSPTIGLSFVNVSTSESVLCQFTDTQTYARTCHKIKVFAPSEIIYMKTAEDSKLVSIVAENLEVQKFDIAMTGIERRYWSETSGHDYVHQLAFPDDLESLKLSVAGNYFATCCFSAAMKYIDLAMELTFAPQTLRIKFEPSEGSTMIDLSTMASLELIQNLQKDKSRDCLLGLLNQTLTPMGARFLRSNVLQPSTDAEKIRKRQQALGELTTKEDMFFAVRTALKSFVDADRVLTTLAIMSTRQDFHYMEQSINNVLMLKTLVDGVKPVWQALAGANSEELKMIRQLCDPGNYVQVENLLARCLNVDVRYSTKPLDLRNQRVYGIQAGVNSFLDVARQAYKELSEDVNDMFDRLKGEVEISVELRYDTDRQYYLRFPAIEVKDNSVPETFINTYKKHKYIECQTLDLIKMNQKIKDAHNEVICLSDATVQELIDEVRSTIHPLFKISESIATLDMLAGFAQLVTISMHEYVQPEVDTDSFMIKAGRHPIREKAQYQYDRFVPNDVYATPQNRFHIITGCNMSGKSTYIRSVALMAVMAQIGCFVPAEYASFPLSHEIFARISTDDNIEANVSTFASEMREMAFILRNISPRSMVIVDELGRGTSTTDGLAIAIAIAEALIDSKAYVWFVTHFRDLPRILADRAGVANLHLSADISEDYSKMTMRYKITEGYEEEKFYGLALARAIGLPGGVIDMATRVSEALHERNEARKRNPHATALARKRKLVLHVKERLGQARDVAVKGEASADALRNWLRSLQVEFTLRMKAIDVESEPTTTVTVTETETGAVSRGRSSGSTDSSDSSEESETEEETRQTDREVTGWQTKDIHEATGAID</sequence>
<comment type="caution">
    <text evidence="8">The sequence shown here is derived from an EMBL/GenBank/DDBJ whole genome shotgun (WGS) entry which is preliminary data.</text>
</comment>
<dbReference type="FunFam" id="3.40.50.300:FF:002054">
    <property type="entry name" value="DNA mismatch repair protein MSH4"/>
    <property type="match status" value="1"/>
</dbReference>
<accession>A0A178CXE9</accession>
<dbReference type="InterPro" id="IPR036187">
    <property type="entry name" value="DNA_mismatch_repair_MutS_sf"/>
</dbReference>
<dbReference type="InterPro" id="IPR045076">
    <property type="entry name" value="MutS"/>
</dbReference>
<keyword evidence="2" id="KW-0547">Nucleotide-binding</keyword>
<dbReference type="PIRSF" id="PIRSF005813">
    <property type="entry name" value="MSH2"/>
    <property type="match status" value="1"/>
</dbReference>
<dbReference type="GO" id="GO:0006298">
    <property type="term" value="P:mismatch repair"/>
    <property type="evidence" value="ECO:0007669"/>
    <property type="project" value="InterPro"/>
</dbReference>